<gene>
    <name evidence="2" type="ORF">PCOR1329_LOCUS68361</name>
</gene>
<dbReference type="InterPro" id="IPR036873">
    <property type="entry name" value="Rhodanese-like_dom_sf"/>
</dbReference>
<organism evidence="2 3">
    <name type="scientific">Prorocentrum cordatum</name>
    <dbReference type="NCBI Taxonomy" id="2364126"/>
    <lineage>
        <taxon>Eukaryota</taxon>
        <taxon>Sar</taxon>
        <taxon>Alveolata</taxon>
        <taxon>Dinophyceae</taxon>
        <taxon>Prorocentrales</taxon>
        <taxon>Prorocentraceae</taxon>
        <taxon>Prorocentrum</taxon>
    </lineage>
</organism>
<reference evidence="2" key="1">
    <citation type="submission" date="2023-10" db="EMBL/GenBank/DDBJ databases">
        <authorList>
            <person name="Chen Y."/>
            <person name="Shah S."/>
            <person name="Dougan E. K."/>
            <person name="Thang M."/>
            <person name="Chan C."/>
        </authorList>
    </citation>
    <scope>NUCLEOTIDE SEQUENCE [LARGE SCALE GENOMIC DNA]</scope>
</reference>
<feature type="non-terminal residue" evidence="2">
    <location>
        <position position="311"/>
    </location>
</feature>
<feature type="compositionally biased region" description="Polar residues" evidence="1">
    <location>
        <begin position="19"/>
        <end position="34"/>
    </location>
</feature>
<accession>A0ABN9WL16</accession>
<feature type="region of interest" description="Disordered" evidence="1">
    <location>
        <begin position="1"/>
        <end position="34"/>
    </location>
</feature>
<evidence type="ECO:0000256" key="1">
    <source>
        <dbReference type="SAM" id="MobiDB-lite"/>
    </source>
</evidence>
<evidence type="ECO:0000313" key="2">
    <source>
        <dbReference type="EMBL" id="CAK0887248.1"/>
    </source>
</evidence>
<feature type="compositionally biased region" description="Pro residues" evidence="1">
    <location>
        <begin position="126"/>
        <end position="140"/>
    </location>
</feature>
<comment type="caution">
    <text evidence="2">The sequence shown here is derived from an EMBL/GenBank/DDBJ whole genome shotgun (WGS) entry which is preliminary data.</text>
</comment>
<feature type="region of interest" description="Disordered" evidence="1">
    <location>
        <begin position="107"/>
        <end position="140"/>
    </location>
</feature>
<evidence type="ECO:0008006" key="4">
    <source>
        <dbReference type="Google" id="ProtNLM"/>
    </source>
</evidence>
<dbReference type="Proteomes" id="UP001189429">
    <property type="component" value="Unassembled WGS sequence"/>
</dbReference>
<dbReference type="SUPFAM" id="SSF52821">
    <property type="entry name" value="Rhodanese/Cell cycle control phosphatase"/>
    <property type="match status" value="1"/>
</dbReference>
<keyword evidence="3" id="KW-1185">Reference proteome</keyword>
<dbReference type="EMBL" id="CAUYUJ010018915">
    <property type="protein sequence ID" value="CAK0887248.1"/>
    <property type="molecule type" value="Genomic_DNA"/>
</dbReference>
<name>A0ABN9WL16_9DINO</name>
<evidence type="ECO:0000313" key="3">
    <source>
        <dbReference type="Proteomes" id="UP001189429"/>
    </source>
</evidence>
<sequence>MQQGGGAMQQVASVAAPPTQHTLTRPQTQPPSIGQVTVLEGSRRLLAQQAVPSAARPSQAAQLVQTVQTVQTVPSLSMHIAPARPPAAAGGVPTRSYVPPAQVQAAAFGPLGSQTPPFRRRGRPRALPPPPPAPPPSPLPPVLAFAAAPVDVAEIDAPAAGAGAFASASAADAGPDAPARKAIPSHSVQALPPQLAFPVGAQPLRSLGNLARKQVPVAVEVVVGDAPGQSAQLLPQVYVPPYCPHRVATIPNVEHLTPDAVRSLLSEEKCLLVDLRGEDRIAGLIEGALHVPAAGVGGFLGRCPELVEQWA</sequence>
<protein>
    <recommendedName>
        <fullName evidence="4">Rhodanese domain-containing protein</fullName>
    </recommendedName>
</protein>
<proteinExistence type="predicted"/>